<dbReference type="UniPathway" id="UPA00253">
    <property type="reaction ID" value="UER00326"/>
</dbReference>
<dbReference type="PRINTS" id="PR00368">
    <property type="entry name" value="FADPNR"/>
</dbReference>
<protein>
    <recommendedName>
        <fullName evidence="5">L-aspartate oxidase</fullName>
        <ecNumber evidence="4">1.4.3.16</ecNumber>
    </recommendedName>
    <alternativeName>
        <fullName evidence="10">Quinolinate synthase B</fullName>
    </alternativeName>
</protein>
<evidence type="ECO:0000259" key="12">
    <source>
        <dbReference type="Pfam" id="PF00890"/>
    </source>
</evidence>
<proteinExistence type="inferred from homology"/>
<keyword evidence="9" id="KW-0560">Oxidoreductase</keyword>
<evidence type="ECO:0000256" key="11">
    <source>
        <dbReference type="ARBA" id="ARBA00048305"/>
    </source>
</evidence>
<evidence type="ECO:0000313" key="14">
    <source>
        <dbReference type="Proteomes" id="UP000005753"/>
    </source>
</evidence>
<dbReference type="STRING" id="633697.EubceDRAFT1_1920"/>
<dbReference type="GO" id="GO:0034628">
    <property type="term" value="P:'de novo' NAD+ biosynthetic process from L-aspartate"/>
    <property type="evidence" value="ECO:0007669"/>
    <property type="project" value="TreeGrafter"/>
</dbReference>
<dbReference type="InterPro" id="IPR003953">
    <property type="entry name" value="FAD-dep_OxRdtase_2_FAD-bd"/>
</dbReference>
<dbReference type="EMBL" id="CM001487">
    <property type="protein sequence ID" value="EIM57694.1"/>
    <property type="molecule type" value="Genomic_DNA"/>
</dbReference>
<name>I5AV71_EUBC6</name>
<reference evidence="13 14" key="2">
    <citation type="submission" date="2012-02" db="EMBL/GenBank/DDBJ databases">
        <title>Improved High-Quality Draft sequence of Eubacterium cellulosolvens 6.</title>
        <authorList>
            <consortium name="US DOE Joint Genome Institute"/>
            <person name="Lucas S."/>
            <person name="Han J."/>
            <person name="Lapidus A."/>
            <person name="Cheng J.-F."/>
            <person name="Goodwin L."/>
            <person name="Pitluck S."/>
            <person name="Peters L."/>
            <person name="Mikhailova N."/>
            <person name="Gu W."/>
            <person name="Detter J.C."/>
            <person name="Han C."/>
            <person name="Tapia R."/>
            <person name="Land M."/>
            <person name="Hauser L."/>
            <person name="Kyrpides N."/>
            <person name="Ivanova N."/>
            <person name="Pagani I."/>
            <person name="Johnson E."/>
            <person name="Mukhopadhyay B."/>
            <person name="Anderson I."/>
            <person name="Woyke T."/>
        </authorList>
    </citation>
    <scope>NUCLEOTIDE SEQUENCE [LARGE SCALE GENOMIC DNA]</scope>
    <source>
        <strain evidence="13 14">6</strain>
    </source>
</reference>
<dbReference type="SUPFAM" id="SSF51905">
    <property type="entry name" value="FAD/NAD(P)-binding domain"/>
    <property type="match status" value="1"/>
</dbReference>
<evidence type="ECO:0000256" key="8">
    <source>
        <dbReference type="ARBA" id="ARBA00022827"/>
    </source>
</evidence>
<dbReference type="HOGENOM" id="CLU_014312_3_1_9"/>
<evidence type="ECO:0000256" key="7">
    <source>
        <dbReference type="ARBA" id="ARBA00022642"/>
    </source>
</evidence>
<sequence length="439" mass="49345">MKTDVLIIGSGCSGLYAALQIPETRKITIITKADLESNDSFLAQGGICMLKNAGDYESYFEDTMKAGHYENDREAVEIMIRSSQDVVQDLIGYGVDFAREEDGSLAFTREGAHSDKRILYHEDITGREITSHLLEQVKKRKNTEFLEYTTMIDLMEENNICYGVVAAGKDGSLMKIEAGVTILATGGIGGLYRHSTNFRHLTGDGLAVALKHGIRLENINYIQIHPTTFYTKKTEERSFLISESVRGEGARLLDKNGNYFTNELLPRDLLTQEIRKQMEKDGTDFVWEDLRPIPRDVLESHFPNIVAHCRENGYDPFTEPIPVVPAQHYFMGGIKVDHESRTSMRQLYAVGETACNGVHGKNRLASNSLLESLVFAKRAAADLEKNFDQIRTNHGCVERVELEDYADVEVLKKQYTRIVQEAIDEVNNGQPSGAEYRTA</sequence>
<dbReference type="eggNOG" id="COG0029">
    <property type="taxonomic scope" value="Bacteria"/>
</dbReference>
<reference evidence="13 14" key="1">
    <citation type="submission" date="2010-08" db="EMBL/GenBank/DDBJ databases">
        <authorList>
            <consortium name="US DOE Joint Genome Institute (JGI-PGF)"/>
            <person name="Lucas S."/>
            <person name="Copeland A."/>
            <person name="Lapidus A."/>
            <person name="Cheng J.-F."/>
            <person name="Bruce D."/>
            <person name="Goodwin L."/>
            <person name="Pitluck S."/>
            <person name="Land M.L."/>
            <person name="Hauser L."/>
            <person name="Chang Y.-J."/>
            <person name="Anderson I.J."/>
            <person name="Johnson E."/>
            <person name="Mulhopadhyay B."/>
            <person name="Kyrpides N."/>
            <person name="Woyke T.J."/>
        </authorList>
    </citation>
    <scope>NUCLEOTIDE SEQUENCE [LARGE SCALE GENOMIC DNA]</scope>
    <source>
        <strain evidence="13 14">6</strain>
    </source>
</reference>
<dbReference type="SUPFAM" id="SSF56425">
    <property type="entry name" value="Succinate dehydrogenase/fumarate reductase flavoprotein, catalytic domain"/>
    <property type="match status" value="1"/>
</dbReference>
<dbReference type="Gene3D" id="3.90.700.10">
    <property type="entry name" value="Succinate dehydrogenase/fumarate reductase flavoprotein, catalytic domain"/>
    <property type="match status" value="1"/>
</dbReference>
<evidence type="ECO:0000313" key="13">
    <source>
        <dbReference type="EMBL" id="EIM57694.1"/>
    </source>
</evidence>
<keyword evidence="7" id="KW-0662">Pyridine nucleotide biosynthesis</keyword>
<organism evidence="13 14">
    <name type="scientific">Eubacterium cellulosolvens (strain ATCC 43171 / JCM 9499 / 6)</name>
    <name type="common">Cillobacterium cellulosolvens</name>
    <dbReference type="NCBI Taxonomy" id="633697"/>
    <lineage>
        <taxon>Bacteria</taxon>
        <taxon>Bacillati</taxon>
        <taxon>Bacillota</taxon>
        <taxon>Clostridia</taxon>
        <taxon>Eubacteriales</taxon>
        <taxon>Eubacteriaceae</taxon>
        <taxon>Eubacterium</taxon>
    </lineage>
</organism>
<dbReference type="InterPro" id="IPR027477">
    <property type="entry name" value="Succ_DH/fumarate_Rdtase_cat_sf"/>
</dbReference>
<dbReference type="GO" id="GO:0033765">
    <property type="term" value="F:steroid dehydrogenase activity, acting on the CH-CH group of donors"/>
    <property type="evidence" value="ECO:0007669"/>
    <property type="project" value="UniProtKB-ARBA"/>
</dbReference>
<dbReference type="Gene3D" id="3.50.50.60">
    <property type="entry name" value="FAD/NAD(P)-binding domain"/>
    <property type="match status" value="1"/>
</dbReference>
<dbReference type="PANTHER" id="PTHR42716">
    <property type="entry name" value="L-ASPARTATE OXIDASE"/>
    <property type="match status" value="1"/>
</dbReference>
<comment type="similarity">
    <text evidence="3">Belongs to the FAD-dependent oxidoreductase 2 family. NadB subfamily.</text>
</comment>
<evidence type="ECO:0000256" key="1">
    <source>
        <dbReference type="ARBA" id="ARBA00001974"/>
    </source>
</evidence>
<evidence type="ECO:0000256" key="6">
    <source>
        <dbReference type="ARBA" id="ARBA00022630"/>
    </source>
</evidence>
<dbReference type="EC" id="1.4.3.16" evidence="4"/>
<gene>
    <name evidence="13" type="ORF">EubceDRAFT1_1920</name>
</gene>
<dbReference type="GO" id="GO:0008734">
    <property type="term" value="F:L-aspartate oxidase activity"/>
    <property type="evidence" value="ECO:0007669"/>
    <property type="project" value="UniProtKB-EC"/>
</dbReference>
<dbReference type="PANTHER" id="PTHR42716:SF2">
    <property type="entry name" value="L-ASPARTATE OXIDASE, CHLOROPLASTIC"/>
    <property type="match status" value="1"/>
</dbReference>
<keyword evidence="6" id="KW-0285">Flavoprotein</keyword>
<evidence type="ECO:0000256" key="2">
    <source>
        <dbReference type="ARBA" id="ARBA00004950"/>
    </source>
</evidence>
<comment type="cofactor">
    <cofactor evidence="1">
        <name>FAD</name>
        <dbReference type="ChEBI" id="CHEBI:57692"/>
    </cofactor>
</comment>
<evidence type="ECO:0000256" key="9">
    <source>
        <dbReference type="ARBA" id="ARBA00023002"/>
    </source>
</evidence>
<dbReference type="Pfam" id="PF00890">
    <property type="entry name" value="FAD_binding_2"/>
    <property type="match status" value="1"/>
</dbReference>
<keyword evidence="14" id="KW-1185">Reference proteome</keyword>
<dbReference type="Proteomes" id="UP000005753">
    <property type="component" value="Chromosome"/>
</dbReference>
<dbReference type="NCBIfam" id="NF004820">
    <property type="entry name" value="PRK06175.1"/>
    <property type="match status" value="1"/>
</dbReference>
<dbReference type="InterPro" id="IPR005288">
    <property type="entry name" value="NadB"/>
</dbReference>
<dbReference type="OrthoDB" id="9806724at2"/>
<accession>I5AV71</accession>
<comment type="catalytic activity">
    <reaction evidence="11">
        <text>L-aspartate + O2 = iminosuccinate + H2O2</text>
        <dbReference type="Rhea" id="RHEA:25876"/>
        <dbReference type="ChEBI" id="CHEBI:15379"/>
        <dbReference type="ChEBI" id="CHEBI:16240"/>
        <dbReference type="ChEBI" id="CHEBI:29991"/>
        <dbReference type="ChEBI" id="CHEBI:77875"/>
        <dbReference type="EC" id="1.4.3.16"/>
    </reaction>
    <physiologicalReaction direction="left-to-right" evidence="11">
        <dbReference type="Rhea" id="RHEA:25877"/>
    </physiologicalReaction>
</comment>
<feature type="domain" description="FAD-dependent oxidoreductase 2 FAD-binding" evidence="12">
    <location>
        <begin position="4"/>
        <end position="369"/>
    </location>
</feature>
<dbReference type="AlphaFoldDB" id="I5AV71"/>
<dbReference type="InterPro" id="IPR036188">
    <property type="entry name" value="FAD/NAD-bd_sf"/>
</dbReference>
<comment type="pathway">
    <text evidence="2">Cofactor biosynthesis; NAD(+) biosynthesis; iminoaspartate from L-aspartate (oxidase route): step 1/1.</text>
</comment>
<evidence type="ECO:0000256" key="10">
    <source>
        <dbReference type="ARBA" id="ARBA00030386"/>
    </source>
</evidence>
<evidence type="ECO:0000256" key="5">
    <source>
        <dbReference type="ARBA" id="ARBA00021901"/>
    </source>
</evidence>
<keyword evidence="8" id="KW-0274">FAD</keyword>
<evidence type="ECO:0000256" key="4">
    <source>
        <dbReference type="ARBA" id="ARBA00012173"/>
    </source>
</evidence>
<evidence type="ECO:0000256" key="3">
    <source>
        <dbReference type="ARBA" id="ARBA00008562"/>
    </source>
</evidence>